<reference evidence="3 4" key="1">
    <citation type="submission" date="2016-04" db="EMBL/GenBank/DDBJ databases">
        <title>Genome analyses suggest a sexual origin of heterokaryosis in a supposedly ancient asexual fungus.</title>
        <authorList>
            <person name="Ropars J."/>
            <person name="Sedzielewska K."/>
            <person name="Noel J."/>
            <person name="Charron P."/>
            <person name="Farinelli L."/>
            <person name="Marton T."/>
            <person name="Kruger M."/>
            <person name="Pelin A."/>
            <person name="Brachmann A."/>
            <person name="Corradi N."/>
        </authorList>
    </citation>
    <scope>NUCLEOTIDE SEQUENCE [LARGE SCALE GENOMIC DNA]</scope>
    <source>
        <strain evidence="3 4">C2</strain>
    </source>
</reference>
<organism evidence="3 4">
    <name type="scientific">Rhizophagus irregularis</name>
    <dbReference type="NCBI Taxonomy" id="588596"/>
    <lineage>
        <taxon>Eukaryota</taxon>
        <taxon>Fungi</taxon>
        <taxon>Fungi incertae sedis</taxon>
        <taxon>Mucoromycota</taxon>
        <taxon>Glomeromycotina</taxon>
        <taxon>Glomeromycetes</taxon>
        <taxon>Glomerales</taxon>
        <taxon>Glomeraceae</taxon>
        <taxon>Rhizophagus</taxon>
    </lineage>
</organism>
<dbReference type="GO" id="GO:0043139">
    <property type="term" value="F:5'-3' DNA helicase activity"/>
    <property type="evidence" value="ECO:0007669"/>
    <property type="project" value="UniProtKB-EC"/>
</dbReference>
<reference evidence="3 4" key="2">
    <citation type="submission" date="2017-10" db="EMBL/GenBank/DDBJ databases">
        <title>Extensive intraspecific genome diversity in a model arbuscular mycorrhizal fungus.</title>
        <authorList>
            <person name="Chen E.C.H."/>
            <person name="Morin E."/>
            <person name="Baudet D."/>
            <person name="Noel J."/>
            <person name="Ndikumana S."/>
            <person name="Charron P."/>
            <person name="St-Onge C."/>
            <person name="Giorgi J."/>
            <person name="Grigoriev I.V."/>
            <person name="Roux C."/>
            <person name="Martin F.M."/>
            <person name="Corradi N."/>
        </authorList>
    </citation>
    <scope>NUCLEOTIDE SEQUENCE [LARGE SCALE GENOMIC DNA]</scope>
    <source>
        <strain evidence="3 4">C2</strain>
    </source>
</reference>
<keyword evidence="1" id="KW-0227">DNA damage</keyword>
<dbReference type="InterPro" id="IPR010285">
    <property type="entry name" value="DNA_helicase_pif1-like_DEAD"/>
</dbReference>
<gene>
    <name evidence="3" type="ORF">RhiirC2_635616</name>
</gene>
<dbReference type="GO" id="GO:0006281">
    <property type="term" value="P:DNA repair"/>
    <property type="evidence" value="ECO:0007669"/>
    <property type="project" value="UniProtKB-KW"/>
</dbReference>
<keyword evidence="1" id="KW-0233">DNA recombination</keyword>
<dbReference type="GO" id="GO:0005524">
    <property type="term" value="F:ATP binding"/>
    <property type="evidence" value="ECO:0007669"/>
    <property type="project" value="UniProtKB-KW"/>
</dbReference>
<dbReference type="InterPro" id="IPR027417">
    <property type="entry name" value="P-loop_NTPase"/>
</dbReference>
<sequence>EQYAIYNTVIQAVEQNSSEYLFVDGPGGTGKTFLYNTILAKVRSHGEIALPVASSGIAALLIIGGRT</sequence>
<dbReference type="EC" id="5.6.2.3" evidence="1"/>
<dbReference type="GO" id="GO:0016887">
    <property type="term" value="F:ATP hydrolysis activity"/>
    <property type="evidence" value="ECO:0007669"/>
    <property type="project" value="RHEA"/>
</dbReference>
<keyword evidence="1" id="KW-0234">DNA repair</keyword>
<evidence type="ECO:0000256" key="1">
    <source>
        <dbReference type="RuleBase" id="RU363044"/>
    </source>
</evidence>
<evidence type="ECO:0000313" key="4">
    <source>
        <dbReference type="Proteomes" id="UP000233469"/>
    </source>
</evidence>
<dbReference type="Proteomes" id="UP000233469">
    <property type="component" value="Unassembled WGS sequence"/>
</dbReference>
<dbReference type="GO" id="GO:0006310">
    <property type="term" value="P:DNA recombination"/>
    <property type="evidence" value="ECO:0007669"/>
    <property type="project" value="UniProtKB-KW"/>
</dbReference>
<evidence type="ECO:0000259" key="2">
    <source>
        <dbReference type="Pfam" id="PF05970"/>
    </source>
</evidence>
<dbReference type="PANTHER" id="PTHR10492:SF57">
    <property type="entry name" value="ATP-DEPENDENT DNA HELICASE"/>
    <property type="match status" value="1"/>
</dbReference>
<proteinExistence type="inferred from homology"/>
<evidence type="ECO:0000313" key="3">
    <source>
        <dbReference type="EMBL" id="PKK61479.1"/>
    </source>
</evidence>
<name>A0A2N1MIP0_9GLOM</name>
<feature type="non-terminal residue" evidence="3">
    <location>
        <position position="67"/>
    </location>
</feature>
<dbReference type="SUPFAM" id="SSF52540">
    <property type="entry name" value="P-loop containing nucleoside triphosphate hydrolases"/>
    <property type="match status" value="1"/>
</dbReference>
<dbReference type="AlphaFoldDB" id="A0A2N1MIP0"/>
<dbReference type="PANTHER" id="PTHR10492">
    <property type="match status" value="1"/>
</dbReference>
<comment type="similarity">
    <text evidence="1">Belongs to the helicase family.</text>
</comment>
<feature type="domain" description="DNA helicase Pif1-like DEAD-box helicase" evidence="2">
    <location>
        <begin position="1"/>
        <end position="67"/>
    </location>
</feature>
<feature type="non-terminal residue" evidence="3">
    <location>
        <position position="1"/>
    </location>
</feature>
<dbReference type="GO" id="GO:0000723">
    <property type="term" value="P:telomere maintenance"/>
    <property type="evidence" value="ECO:0007669"/>
    <property type="project" value="InterPro"/>
</dbReference>
<comment type="catalytic activity">
    <reaction evidence="1">
        <text>ATP + H2O = ADP + phosphate + H(+)</text>
        <dbReference type="Rhea" id="RHEA:13065"/>
        <dbReference type="ChEBI" id="CHEBI:15377"/>
        <dbReference type="ChEBI" id="CHEBI:15378"/>
        <dbReference type="ChEBI" id="CHEBI:30616"/>
        <dbReference type="ChEBI" id="CHEBI:43474"/>
        <dbReference type="ChEBI" id="CHEBI:456216"/>
        <dbReference type="EC" id="5.6.2.3"/>
    </reaction>
</comment>
<dbReference type="Gene3D" id="3.40.50.300">
    <property type="entry name" value="P-loop containing nucleotide triphosphate hydrolases"/>
    <property type="match status" value="1"/>
</dbReference>
<keyword evidence="1" id="KW-0378">Hydrolase</keyword>
<accession>A0A2N1MIP0</accession>
<dbReference type="EMBL" id="LLXL01002207">
    <property type="protein sequence ID" value="PKK61479.1"/>
    <property type="molecule type" value="Genomic_DNA"/>
</dbReference>
<keyword evidence="1" id="KW-0547">Nucleotide-binding</keyword>
<keyword evidence="1" id="KW-0067">ATP-binding</keyword>
<comment type="cofactor">
    <cofactor evidence="1">
        <name>Mg(2+)</name>
        <dbReference type="ChEBI" id="CHEBI:18420"/>
    </cofactor>
</comment>
<protein>
    <recommendedName>
        <fullName evidence="1">ATP-dependent DNA helicase</fullName>
        <ecNumber evidence="1">5.6.2.3</ecNumber>
    </recommendedName>
</protein>
<dbReference type="Pfam" id="PF05970">
    <property type="entry name" value="PIF1"/>
    <property type="match status" value="1"/>
</dbReference>
<keyword evidence="1" id="KW-0347">Helicase</keyword>
<comment type="caution">
    <text evidence="3">The sequence shown here is derived from an EMBL/GenBank/DDBJ whole genome shotgun (WGS) entry which is preliminary data.</text>
</comment>